<reference evidence="5 6" key="1">
    <citation type="journal article" date="2023" name="Hortic Res">
        <title>The complete reference genome for grapevine (Vitis vinifera L.) genetics and breeding.</title>
        <authorList>
            <person name="Shi X."/>
            <person name="Cao S."/>
            <person name="Wang X."/>
            <person name="Huang S."/>
            <person name="Wang Y."/>
            <person name="Liu Z."/>
            <person name="Liu W."/>
            <person name="Leng X."/>
            <person name="Peng Y."/>
            <person name="Wang N."/>
            <person name="Wang Y."/>
            <person name="Ma Z."/>
            <person name="Xu X."/>
            <person name="Zhang F."/>
            <person name="Xue H."/>
            <person name="Zhong H."/>
            <person name="Wang Y."/>
            <person name="Zhang K."/>
            <person name="Velt A."/>
            <person name="Avia K."/>
            <person name="Holtgrawe D."/>
            <person name="Grimplet J."/>
            <person name="Matus J.T."/>
            <person name="Ware D."/>
            <person name="Wu X."/>
            <person name="Wang H."/>
            <person name="Liu C."/>
            <person name="Fang Y."/>
            <person name="Rustenholz C."/>
            <person name="Cheng Z."/>
            <person name="Xiao H."/>
            <person name="Zhou Y."/>
        </authorList>
    </citation>
    <scope>NUCLEOTIDE SEQUENCE [LARGE SCALE GENOMIC DNA]</scope>
    <source>
        <strain evidence="6">cv. Pinot noir / PN40024</strain>
        <tissue evidence="5">Leaf</tissue>
    </source>
</reference>
<feature type="signal peptide" evidence="3">
    <location>
        <begin position="1"/>
        <end position="25"/>
    </location>
</feature>
<evidence type="ECO:0000259" key="4">
    <source>
        <dbReference type="Pfam" id="PF13947"/>
    </source>
</evidence>
<keyword evidence="2 3" id="KW-0732">Signal</keyword>
<organism evidence="5 6">
    <name type="scientific">Vitis vinifera</name>
    <name type="common">Grape</name>
    <dbReference type="NCBI Taxonomy" id="29760"/>
    <lineage>
        <taxon>Eukaryota</taxon>
        <taxon>Viridiplantae</taxon>
        <taxon>Streptophyta</taxon>
        <taxon>Embryophyta</taxon>
        <taxon>Tracheophyta</taxon>
        <taxon>Spermatophyta</taxon>
        <taxon>Magnoliopsida</taxon>
        <taxon>eudicotyledons</taxon>
        <taxon>Gunneridae</taxon>
        <taxon>Pentapetalae</taxon>
        <taxon>rosids</taxon>
        <taxon>Vitales</taxon>
        <taxon>Vitaceae</taxon>
        <taxon>Viteae</taxon>
        <taxon>Vitis</taxon>
    </lineage>
</organism>
<comment type="subcellular location">
    <subcellularLocation>
        <location evidence="1">Membrane</location>
        <topology evidence="1">Single-pass membrane protein</topology>
    </subcellularLocation>
</comment>
<accession>A0ABY9DJP4</accession>
<dbReference type="InterPro" id="IPR025287">
    <property type="entry name" value="WAK_GUB"/>
</dbReference>
<evidence type="ECO:0000313" key="6">
    <source>
        <dbReference type="Proteomes" id="UP001227230"/>
    </source>
</evidence>
<feature type="chain" id="PRO_5046290428" description="Wall-associated receptor kinase galacturonan-binding domain-containing protein" evidence="3">
    <location>
        <begin position="26"/>
        <end position="251"/>
    </location>
</feature>
<dbReference type="PANTHER" id="PTHR33138:SF30">
    <property type="entry name" value="LEAF RUST 10 DISEASE-RESISTANCE LOCUS RECEPTOR-LIKE PROTEIN KINASE-LIKE 2.7"/>
    <property type="match status" value="1"/>
</dbReference>
<name>A0ABY9DJP4_VITVI</name>
<keyword evidence="6" id="KW-1185">Reference proteome</keyword>
<evidence type="ECO:0000256" key="3">
    <source>
        <dbReference type="SAM" id="SignalP"/>
    </source>
</evidence>
<sequence length="251" mass="28756">MLRRLLFAGFAAIFLLLLLPTTCKAKLNHHLCHSSCGNIPDMRYPFRLKDDRPRCGERKYELACENNRTILHLYSGRYYVEEINYTRETIRVVDTGLKKDDCSSLPLHSLTYANFSYGDPYRLSYETSDVNFVDCEAPINSSLYIDMAPCRRNSSPNSSLSSMQTYSYVVVKDMALSDLEDSCSVGLVVGFSTTGQKIDNSLPDIHNRLLYGTDLRWCNCVLFFFCTPCGEMLELKKFLCINELFLNILFI</sequence>
<dbReference type="Proteomes" id="UP001227230">
    <property type="component" value="Chromosome 16"/>
</dbReference>
<gene>
    <name evidence="5" type="ORF">VitviT2T_025404</name>
</gene>
<dbReference type="Pfam" id="PF13947">
    <property type="entry name" value="GUB_WAK_bind"/>
    <property type="match status" value="1"/>
</dbReference>
<evidence type="ECO:0000256" key="2">
    <source>
        <dbReference type="ARBA" id="ARBA00022729"/>
    </source>
</evidence>
<evidence type="ECO:0000256" key="1">
    <source>
        <dbReference type="ARBA" id="ARBA00004167"/>
    </source>
</evidence>
<proteinExistence type="predicted"/>
<feature type="domain" description="Wall-associated receptor kinase galacturonan-binding" evidence="4">
    <location>
        <begin position="32"/>
        <end position="94"/>
    </location>
</feature>
<evidence type="ECO:0000313" key="5">
    <source>
        <dbReference type="EMBL" id="WKA07602.1"/>
    </source>
</evidence>
<dbReference type="PANTHER" id="PTHR33138">
    <property type="entry name" value="OS01G0690200 PROTEIN"/>
    <property type="match status" value="1"/>
</dbReference>
<dbReference type="EMBL" id="CP126663">
    <property type="protein sequence ID" value="WKA07602.1"/>
    <property type="molecule type" value="Genomic_DNA"/>
</dbReference>
<protein>
    <recommendedName>
        <fullName evidence="4">Wall-associated receptor kinase galacturonan-binding domain-containing protein</fullName>
    </recommendedName>
</protein>